<evidence type="ECO:0000256" key="1">
    <source>
        <dbReference type="ARBA" id="ARBA00001913"/>
    </source>
</evidence>
<dbReference type="OrthoDB" id="9765065at2"/>
<dbReference type="InterPro" id="IPR017850">
    <property type="entry name" value="Alkaline_phosphatase_core_sf"/>
</dbReference>
<evidence type="ECO:0000256" key="2">
    <source>
        <dbReference type="ARBA" id="ARBA00008779"/>
    </source>
</evidence>
<dbReference type="PROSITE" id="PS00523">
    <property type="entry name" value="SULFATASE_1"/>
    <property type="match status" value="1"/>
</dbReference>
<gene>
    <name evidence="8" type="ORF">SAMN05444274_104221</name>
</gene>
<keyword evidence="4" id="KW-0732">Signal</keyword>
<keyword evidence="9" id="KW-1185">Reference proteome</keyword>
<keyword evidence="6" id="KW-0106">Calcium</keyword>
<evidence type="ECO:0000256" key="6">
    <source>
        <dbReference type="ARBA" id="ARBA00022837"/>
    </source>
</evidence>
<sequence length="467" mass="52780">MKNIKFPLIVAGLIIVLNSACKKNETIKNPPNIIFILADDMGSAQLGCYGSNFYQTPNIDKLASDGMLFTNAYAAAAICSPTRASIMTGKYPARLHLTDFIPGNDHDNYQLSQPEWQKFLPLAEVTFAEVLREHGYKTAIFGKWHLSREKTPPGSLPFNPDKQGFDEHFVTYKPSADLVQPWQSAEVDAHNVDTITELSLQFIKQNRNNPFFLFISHNTTHDPLKERAETILKYENMPASSNPENHPVLAAMVERLDNSCGKIFEGIENLGLEDNTIIVFFADNGGRQKYAVQSPFRAGKGWLYEGGIREPMIVKWKDVVKPGSKSKSMVISNDFFPTFIEMAGIKDTITENIDGKSILPLLKNPETEIHKSLYWHYPHYHGGSGMEPAGAVRVDNWKLIEWYEKSLLGEKEKAFELYNLETDEGETNNLKADFPEKVEEMADRLHNWREETGAQMPVVNNHPNGKK</sequence>
<dbReference type="SUPFAM" id="SSF53649">
    <property type="entry name" value="Alkaline phosphatase-like"/>
    <property type="match status" value="1"/>
</dbReference>
<accession>A0A1M5A8G3</accession>
<dbReference type="EMBL" id="FQUM01000004">
    <property type="protein sequence ID" value="SHF26326.1"/>
    <property type="molecule type" value="Genomic_DNA"/>
</dbReference>
<dbReference type="Pfam" id="PF00884">
    <property type="entry name" value="Sulfatase"/>
    <property type="match status" value="1"/>
</dbReference>
<feature type="domain" description="Sulfatase N-terminal" evidence="7">
    <location>
        <begin position="31"/>
        <end position="345"/>
    </location>
</feature>
<proteinExistence type="inferred from homology"/>
<dbReference type="GO" id="GO:0046872">
    <property type="term" value="F:metal ion binding"/>
    <property type="evidence" value="ECO:0007669"/>
    <property type="project" value="UniProtKB-KW"/>
</dbReference>
<evidence type="ECO:0000256" key="5">
    <source>
        <dbReference type="ARBA" id="ARBA00022801"/>
    </source>
</evidence>
<name>A0A1M5A8G3_9BACT</name>
<dbReference type="Gene3D" id="3.30.1120.10">
    <property type="match status" value="1"/>
</dbReference>
<comment type="cofactor">
    <cofactor evidence="1">
        <name>Ca(2+)</name>
        <dbReference type="ChEBI" id="CHEBI:29108"/>
    </cofactor>
</comment>
<dbReference type="InterPro" id="IPR000917">
    <property type="entry name" value="Sulfatase_N"/>
</dbReference>
<dbReference type="AlphaFoldDB" id="A0A1M5A8G3"/>
<dbReference type="GO" id="GO:0004065">
    <property type="term" value="F:arylsulfatase activity"/>
    <property type="evidence" value="ECO:0007669"/>
    <property type="project" value="TreeGrafter"/>
</dbReference>
<protein>
    <submittedName>
        <fullName evidence="8">Arylsulfatase A</fullName>
    </submittedName>
</protein>
<evidence type="ECO:0000313" key="9">
    <source>
        <dbReference type="Proteomes" id="UP000184164"/>
    </source>
</evidence>
<evidence type="ECO:0000256" key="4">
    <source>
        <dbReference type="ARBA" id="ARBA00022729"/>
    </source>
</evidence>
<comment type="similarity">
    <text evidence="2">Belongs to the sulfatase family.</text>
</comment>
<dbReference type="InterPro" id="IPR050738">
    <property type="entry name" value="Sulfatase"/>
</dbReference>
<dbReference type="PANTHER" id="PTHR42693:SF42">
    <property type="entry name" value="ARYLSULFATASE G"/>
    <property type="match status" value="1"/>
</dbReference>
<dbReference type="PANTHER" id="PTHR42693">
    <property type="entry name" value="ARYLSULFATASE FAMILY MEMBER"/>
    <property type="match status" value="1"/>
</dbReference>
<dbReference type="CDD" id="cd16144">
    <property type="entry name" value="ARS_like"/>
    <property type="match status" value="1"/>
</dbReference>
<dbReference type="STRING" id="1484053.SAMN05444274_104221"/>
<dbReference type="Proteomes" id="UP000184164">
    <property type="component" value="Unassembled WGS sequence"/>
</dbReference>
<evidence type="ECO:0000259" key="7">
    <source>
        <dbReference type="Pfam" id="PF00884"/>
    </source>
</evidence>
<evidence type="ECO:0000313" key="8">
    <source>
        <dbReference type="EMBL" id="SHF26326.1"/>
    </source>
</evidence>
<dbReference type="RefSeq" id="WP_083570684.1">
    <property type="nucleotide sequence ID" value="NZ_FQUM01000004.1"/>
</dbReference>
<dbReference type="InterPro" id="IPR024607">
    <property type="entry name" value="Sulfatase_CS"/>
</dbReference>
<keyword evidence="5" id="KW-0378">Hydrolase</keyword>
<organism evidence="8 9">
    <name type="scientific">Mariniphaga anaerophila</name>
    <dbReference type="NCBI Taxonomy" id="1484053"/>
    <lineage>
        <taxon>Bacteria</taxon>
        <taxon>Pseudomonadati</taxon>
        <taxon>Bacteroidota</taxon>
        <taxon>Bacteroidia</taxon>
        <taxon>Marinilabiliales</taxon>
        <taxon>Prolixibacteraceae</taxon>
        <taxon>Mariniphaga</taxon>
    </lineage>
</organism>
<reference evidence="8 9" key="1">
    <citation type="submission" date="2016-11" db="EMBL/GenBank/DDBJ databases">
        <authorList>
            <person name="Jaros S."/>
            <person name="Januszkiewicz K."/>
            <person name="Wedrychowicz H."/>
        </authorList>
    </citation>
    <scope>NUCLEOTIDE SEQUENCE [LARGE SCALE GENOMIC DNA]</scope>
    <source>
        <strain evidence="8 9">DSM 26910</strain>
    </source>
</reference>
<evidence type="ECO:0000256" key="3">
    <source>
        <dbReference type="ARBA" id="ARBA00022723"/>
    </source>
</evidence>
<dbReference type="Gene3D" id="3.40.720.10">
    <property type="entry name" value="Alkaline Phosphatase, subunit A"/>
    <property type="match status" value="1"/>
</dbReference>
<keyword evidence="3" id="KW-0479">Metal-binding</keyword>